<reference evidence="1 2" key="1">
    <citation type="journal article" date="2016" name="Front. Microbiol.">
        <title>Genome and transcriptome sequences reveal the specific parasitism of the nematophagous Purpureocillium lilacinum 36-1.</title>
        <authorList>
            <person name="Xie J."/>
            <person name="Li S."/>
            <person name="Mo C."/>
            <person name="Xiao X."/>
            <person name="Peng D."/>
            <person name="Wang G."/>
            <person name="Xiao Y."/>
        </authorList>
    </citation>
    <scope>NUCLEOTIDE SEQUENCE [LARGE SCALE GENOMIC DNA]</scope>
    <source>
        <strain evidence="1 2">36-1</strain>
    </source>
</reference>
<name>A0A2U3DT72_PURLI</name>
<protein>
    <submittedName>
        <fullName evidence="1">Uncharacterized protein</fullName>
    </submittedName>
</protein>
<evidence type="ECO:0000313" key="1">
    <source>
        <dbReference type="EMBL" id="PWI65451.1"/>
    </source>
</evidence>
<dbReference type="Proteomes" id="UP000245956">
    <property type="component" value="Unassembled WGS sequence"/>
</dbReference>
<accession>A0A2U3DT72</accession>
<sequence length="379" mass="42765">MSESTNLVKFIESLAPETPISSSFCLIQRFTLAFIERVLPSWPLLLPNQLLKLFSNYHGYDKLPRYAYMPPGYQAFHYVLAIGHVVCSFNDNPDKQRGDPLGLHDRNLSDAGIDYPPDDVTDLQAQALADLYSHYGVDLGQTSAQVTGKMETYRWNSTGRDWDAAKDWWTLTLARTILNLRRELLWPPVLPSRPDLLPPQVPDKHCFVAVFGTESWDHFYLKSHHTITSYLPQTVQAAASVTDPSGYDFLRLLPHIYLTIKSCGVYLRSFSSRNPTGIATHLRPEAAQCVMAMHAYVQATQESGGAERLFRGQNEFRFVRLLIIASVAGLLPARIICGILDNWIEFYGNEPANHFVCPEGLQRMCNAKKGVLKALTIFD</sequence>
<dbReference type="AlphaFoldDB" id="A0A2U3DT72"/>
<evidence type="ECO:0000313" key="2">
    <source>
        <dbReference type="Proteomes" id="UP000245956"/>
    </source>
</evidence>
<proteinExistence type="predicted"/>
<comment type="caution">
    <text evidence="1">The sequence shown here is derived from an EMBL/GenBank/DDBJ whole genome shotgun (WGS) entry which is preliminary data.</text>
</comment>
<organism evidence="1 2">
    <name type="scientific">Purpureocillium lilacinum</name>
    <name type="common">Paecilomyces lilacinus</name>
    <dbReference type="NCBI Taxonomy" id="33203"/>
    <lineage>
        <taxon>Eukaryota</taxon>
        <taxon>Fungi</taxon>
        <taxon>Dikarya</taxon>
        <taxon>Ascomycota</taxon>
        <taxon>Pezizomycotina</taxon>
        <taxon>Sordariomycetes</taxon>
        <taxon>Hypocreomycetidae</taxon>
        <taxon>Hypocreales</taxon>
        <taxon>Ophiocordycipitaceae</taxon>
        <taxon>Purpureocillium</taxon>
    </lineage>
</organism>
<dbReference type="EMBL" id="LCWV01000033">
    <property type="protein sequence ID" value="PWI65451.1"/>
    <property type="molecule type" value="Genomic_DNA"/>
</dbReference>
<gene>
    <name evidence="1" type="ORF">PCL_07052</name>
</gene>